<proteinExistence type="evidence at transcript level"/>
<dbReference type="PANTHER" id="PTHR37389">
    <property type="entry name" value="NODULIN-24"/>
    <property type="match status" value="1"/>
</dbReference>
<reference evidence="2" key="2">
    <citation type="journal article" date="2005" name="Plant Sci.">
        <title>Molecular analysis of lily leaves in response to salicylic acid effective towards protection against Botrytis elliptica.</title>
        <authorList>
            <person name="Lu Y.Y."/>
            <person name="Chen C.Y."/>
        </authorList>
    </citation>
    <scope>NUCLEOTIDE SEQUENCE</scope>
</reference>
<organism evidence="2">
    <name type="scientific">Lilium hybrid division VII</name>
    <dbReference type="NCBI Taxonomy" id="101269"/>
    <lineage>
        <taxon>Eukaryota</taxon>
        <taxon>Viridiplantae</taxon>
        <taxon>Streptophyta</taxon>
        <taxon>Embryophyta</taxon>
        <taxon>Tracheophyta</taxon>
        <taxon>Spermatophyta</taxon>
        <taxon>Magnoliopsida</taxon>
        <taxon>Liliopsida</taxon>
        <taxon>Liliales</taxon>
        <taxon>Liliaceae</taxon>
        <taxon>Lilium</taxon>
    </lineage>
</organism>
<evidence type="ECO:0000313" key="2">
    <source>
        <dbReference type="EMBL" id="AAL61539.1"/>
    </source>
</evidence>
<dbReference type="AlphaFoldDB" id="Q8GVD4"/>
<feature type="signal peptide" evidence="1">
    <location>
        <begin position="1"/>
        <end position="23"/>
    </location>
</feature>
<keyword evidence="1" id="KW-0732">Signal</keyword>
<dbReference type="PANTHER" id="PTHR37389:SF16">
    <property type="entry name" value="GLYCINE-RICH CELL WALL STRUCTURAL PROTEIN"/>
    <property type="match status" value="1"/>
</dbReference>
<reference evidence="2" key="1">
    <citation type="submission" date="2002-01" db="EMBL/GenBank/DDBJ databases">
        <authorList>
            <person name="Chen C.-Y."/>
            <person name="Lu Y.-Y."/>
        </authorList>
    </citation>
    <scope>NUCLEOTIDE SEQUENCE</scope>
</reference>
<accession>Q8GVD4</accession>
<dbReference type="InterPro" id="IPR010800">
    <property type="entry name" value="GRP"/>
</dbReference>
<name>Q8GVD4_9LILI</name>
<evidence type="ECO:0000256" key="1">
    <source>
        <dbReference type="SAM" id="SignalP"/>
    </source>
</evidence>
<sequence>MASKALLMLGVLIVAALFVTSDAGRELAEETKENTEKRATEAGVADQKYGGGYNNGGGYPGGGGGYHNGGGYPGGGGGYPGGGGGYPGGGGGYHNGGGGGRCYNGCCRRGYYGGCRCCAHPDEIPDPEYRAEPAYGHP</sequence>
<protein>
    <submittedName>
        <fullName evidence="2">Glycine-rich protein</fullName>
    </submittedName>
</protein>
<dbReference type="EMBL" id="AY072283">
    <property type="protein sequence ID" value="AAL61539.1"/>
    <property type="molecule type" value="mRNA"/>
</dbReference>
<feature type="chain" id="PRO_5004307975" evidence="1">
    <location>
        <begin position="24"/>
        <end position="138"/>
    </location>
</feature>
<dbReference type="Pfam" id="PF07172">
    <property type="entry name" value="GRP"/>
    <property type="match status" value="1"/>
</dbReference>